<dbReference type="SUPFAM" id="SSF53732">
    <property type="entry name" value="Aconitase iron-sulfur domain"/>
    <property type="match status" value="1"/>
</dbReference>
<evidence type="ECO:0000256" key="4">
    <source>
        <dbReference type="ARBA" id="ARBA00023004"/>
    </source>
</evidence>
<name>A0A1Q8S6K5_9PEZI</name>
<dbReference type="Gene3D" id="3.30.499.10">
    <property type="entry name" value="Aconitase, domain 3"/>
    <property type="match status" value="1"/>
</dbReference>
<evidence type="ECO:0000256" key="3">
    <source>
        <dbReference type="ARBA" id="ARBA00022723"/>
    </source>
</evidence>
<feature type="non-terminal residue" evidence="7">
    <location>
        <position position="1"/>
    </location>
</feature>
<comment type="similarity">
    <text evidence="2">Belongs to the aconitase/IPM isomerase family.</text>
</comment>
<dbReference type="PANTHER" id="PTHR43160">
    <property type="entry name" value="ACONITATE HYDRATASE B"/>
    <property type="match status" value="1"/>
</dbReference>
<evidence type="ECO:0000256" key="2">
    <source>
        <dbReference type="ARBA" id="ARBA00007185"/>
    </source>
</evidence>
<proteinExistence type="inferred from homology"/>
<dbReference type="OrthoDB" id="2224430at2759"/>
<dbReference type="Pfam" id="PF00330">
    <property type="entry name" value="Aconitase"/>
    <property type="match status" value="1"/>
</dbReference>
<dbReference type="GO" id="GO:0006099">
    <property type="term" value="P:tricarboxylic acid cycle"/>
    <property type="evidence" value="ECO:0007669"/>
    <property type="project" value="TreeGrafter"/>
</dbReference>
<dbReference type="AlphaFoldDB" id="A0A1Q8S6K5"/>
<keyword evidence="5" id="KW-0411">Iron-sulfur</keyword>
<dbReference type="PANTHER" id="PTHR43160:SF3">
    <property type="entry name" value="ACONITATE HYDRATASE, MITOCHONDRIAL"/>
    <property type="match status" value="1"/>
</dbReference>
<dbReference type="InterPro" id="IPR036008">
    <property type="entry name" value="Aconitase_4Fe-4S_dom"/>
</dbReference>
<dbReference type="STRING" id="708187.A0A1Q8S6K5"/>
<organism evidence="7 8">
    <name type="scientific">Colletotrichum chlorophyti</name>
    <dbReference type="NCBI Taxonomy" id="708187"/>
    <lineage>
        <taxon>Eukaryota</taxon>
        <taxon>Fungi</taxon>
        <taxon>Dikarya</taxon>
        <taxon>Ascomycota</taxon>
        <taxon>Pezizomycotina</taxon>
        <taxon>Sordariomycetes</taxon>
        <taxon>Hypocreomycetidae</taxon>
        <taxon>Glomerellales</taxon>
        <taxon>Glomerellaceae</taxon>
        <taxon>Colletotrichum</taxon>
    </lineage>
</organism>
<dbReference type="GO" id="GO:0046872">
    <property type="term" value="F:metal ion binding"/>
    <property type="evidence" value="ECO:0007669"/>
    <property type="project" value="UniProtKB-KW"/>
</dbReference>
<feature type="non-terminal residue" evidence="7">
    <location>
        <position position="319"/>
    </location>
</feature>
<reference evidence="7 8" key="1">
    <citation type="submission" date="2016-11" db="EMBL/GenBank/DDBJ databases">
        <title>Draft Genome Assembly of Colletotrichum chlorophyti a pathogen of herbaceous plants.</title>
        <authorList>
            <person name="Gan P."/>
            <person name="Narusaka M."/>
            <person name="Tsushima A."/>
            <person name="Narusaka Y."/>
            <person name="Takano Y."/>
            <person name="Shirasu K."/>
        </authorList>
    </citation>
    <scope>NUCLEOTIDE SEQUENCE [LARGE SCALE GENOMIC DNA]</scope>
    <source>
        <strain evidence="7 8">NTL11</strain>
    </source>
</reference>
<keyword evidence="8" id="KW-1185">Reference proteome</keyword>
<accession>A0A1Q8S6K5</accession>
<evidence type="ECO:0000259" key="6">
    <source>
        <dbReference type="Pfam" id="PF00330"/>
    </source>
</evidence>
<comment type="cofactor">
    <cofactor evidence="1">
        <name>[4Fe-4S] cluster</name>
        <dbReference type="ChEBI" id="CHEBI:49883"/>
    </cofactor>
</comment>
<gene>
    <name evidence="7" type="ORF">CCHL11_02237</name>
</gene>
<dbReference type="GO" id="GO:0003994">
    <property type="term" value="F:aconitate hydratase activity"/>
    <property type="evidence" value="ECO:0007669"/>
    <property type="project" value="TreeGrafter"/>
</dbReference>
<dbReference type="InterPro" id="IPR015932">
    <property type="entry name" value="Aconitase_dom2"/>
</dbReference>
<dbReference type="InterPro" id="IPR015931">
    <property type="entry name" value="Acnase/IPM_dHydase_lsu_aba_1/3"/>
</dbReference>
<comment type="caution">
    <text evidence="7">The sequence shown here is derived from an EMBL/GenBank/DDBJ whole genome shotgun (WGS) entry which is preliminary data.</text>
</comment>
<dbReference type="Gene3D" id="3.40.1060.10">
    <property type="entry name" value="Aconitase, Domain 2"/>
    <property type="match status" value="1"/>
</dbReference>
<feature type="domain" description="Aconitase/3-isopropylmalate dehydratase large subunit alpha/beta/alpha" evidence="6">
    <location>
        <begin position="83"/>
        <end position="163"/>
    </location>
</feature>
<sequence>IGRPLAYAEKVIFAYADNVGDERLERVQAQVAAGRMARCHSLNGHHPVNVCRARGHSGAHNGALRLSNRGQNGPGRRLFASSKHAKYVYNFLSSTASRYNIGLWKPGAGIIHQTVLKNFAFLADMMAFAIGVGGADAVDVMYALPFELTAPNIIGYRLTGELSGVFPYSEAMYAYLRATRRGNIADAVRSALSELRADPGAQYDRLIDINLSNLEATVNGPFTPGLSALISEFCNRFSKDGWPRELTTGLIGFWTATQPQTFPCLARDGYDQDLLGRIRVRPYFGFSKQLRRNGILFPAAERRVVAFSGLSAIHRPLSC</sequence>
<dbReference type="InterPro" id="IPR050926">
    <property type="entry name" value="Aconitase/IPM_isomerase"/>
</dbReference>
<dbReference type="GO" id="GO:0005829">
    <property type="term" value="C:cytosol"/>
    <property type="evidence" value="ECO:0007669"/>
    <property type="project" value="TreeGrafter"/>
</dbReference>
<dbReference type="Proteomes" id="UP000186583">
    <property type="component" value="Unassembled WGS sequence"/>
</dbReference>
<protein>
    <submittedName>
        <fullName evidence="7">Aconitate hydratase, mitochondrial protein 1</fullName>
    </submittedName>
</protein>
<dbReference type="GO" id="GO:0005739">
    <property type="term" value="C:mitochondrion"/>
    <property type="evidence" value="ECO:0007669"/>
    <property type="project" value="TreeGrafter"/>
</dbReference>
<dbReference type="EMBL" id="MPGH01000011">
    <property type="protein sequence ID" value="OLN97027.1"/>
    <property type="molecule type" value="Genomic_DNA"/>
</dbReference>
<keyword evidence="4" id="KW-0408">Iron</keyword>
<dbReference type="InterPro" id="IPR001030">
    <property type="entry name" value="Acoase/IPM_deHydtase_lsu_aba"/>
</dbReference>
<evidence type="ECO:0000256" key="1">
    <source>
        <dbReference type="ARBA" id="ARBA00001966"/>
    </source>
</evidence>
<evidence type="ECO:0000256" key="5">
    <source>
        <dbReference type="ARBA" id="ARBA00023014"/>
    </source>
</evidence>
<dbReference type="GO" id="GO:0051539">
    <property type="term" value="F:4 iron, 4 sulfur cluster binding"/>
    <property type="evidence" value="ECO:0007669"/>
    <property type="project" value="TreeGrafter"/>
</dbReference>
<evidence type="ECO:0000313" key="7">
    <source>
        <dbReference type="EMBL" id="OLN97027.1"/>
    </source>
</evidence>
<keyword evidence="3" id="KW-0479">Metal-binding</keyword>
<evidence type="ECO:0000313" key="8">
    <source>
        <dbReference type="Proteomes" id="UP000186583"/>
    </source>
</evidence>